<proteinExistence type="predicted"/>
<keyword evidence="1" id="KW-0812">Transmembrane</keyword>
<accession>A0A8S5V4H0</accession>
<keyword evidence="1" id="KW-0472">Membrane</keyword>
<evidence type="ECO:0000256" key="1">
    <source>
        <dbReference type="SAM" id="Phobius"/>
    </source>
</evidence>
<dbReference type="EMBL" id="BK016193">
    <property type="protein sequence ID" value="DAG01511.1"/>
    <property type="molecule type" value="Genomic_DNA"/>
</dbReference>
<name>A0A8S5V4H0_9CAUD</name>
<evidence type="ECO:0000313" key="2">
    <source>
        <dbReference type="EMBL" id="DAG01511.1"/>
    </source>
</evidence>
<keyword evidence="1" id="KW-1133">Transmembrane helix</keyword>
<feature type="transmembrane region" description="Helical" evidence="1">
    <location>
        <begin position="23"/>
        <end position="46"/>
    </location>
</feature>
<reference evidence="2" key="1">
    <citation type="journal article" date="2021" name="Proc. Natl. Acad. Sci. U.S.A.">
        <title>A Catalog of Tens of Thousands of Viruses from Human Metagenomes Reveals Hidden Associations with Chronic Diseases.</title>
        <authorList>
            <person name="Tisza M.J."/>
            <person name="Buck C.B."/>
        </authorList>
    </citation>
    <scope>NUCLEOTIDE SEQUENCE</scope>
    <source>
        <strain evidence="2">Ct8iP21</strain>
    </source>
</reference>
<sequence length="50" mass="6026">MMCDFENFIQLLQVHLVEHLNDLFLNFFFLHCLSPCLVFLSFYPIFGIKQ</sequence>
<protein>
    <submittedName>
        <fullName evidence="2">Uncharacterized protein</fullName>
    </submittedName>
</protein>
<organism evidence="2">
    <name type="scientific">Myoviridae sp. ct8iP21</name>
    <dbReference type="NCBI Taxonomy" id="2825041"/>
    <lineage>
        <taxon>Viruses</taxon>
        <taxon>Duplodnaviria</taxon>
        <taxon>Heunggongvirae</taxon>
        <taxon>Uroviricota</taxon>
        <taxon>Caudoviricetes</taxon>
    </lineage>
</organism>